<protein>
    <submittedName>
        <fullName evidence="8">Cobalt transporter CbiM</fullName>
    </submittedName>
</protein>
<dbReference type="GO" id="GO:0005886">
    <property type="term" value="C:plasma membrane"/>
    <property type="evidence" value="ECO:0007669"/>
    <property type="project" value="UniProtKB-SubCell"/>
</dbReference>
<keyword evidence="9" id="KW-1185">Reference proteome</keyword>
<dbReference type="NCBIfam" id="NF004905">
    <property type="entry name" value="PRK06265.1-5"/>
    <property type="match status" value="1"/>
</dbReference>
<feature type="transmembrane region" description="Helical" evidence="7">
    <location>
        <begin position="99"/>
        <end position="118"/>
    </location>
</feature>
<evidence type="ECO:0000313" key="9">
    <source>
        <dbReference type="Proteomes" id="UP001142444"/>
    </source>
</evidence>
<dbReference type="Gene3D" id="1.10.1760.20">
    <property type="match status" value="1"/>
</dbReference>
<feature type="transmembrane region" description="Helical" evidence="7">
    <location>
        <begin position="6"/>
        <end position="28"/>
    </location>
</feature>
<dbReference type="PANTHER" id="PTHR34229">
    <property type="entry name" value="METAL TRANSPORT PROTEIN HI_1621-RELATED"/>
    <property type="match status" value="1"/>
</dbReference>
<evidence type="ECO:0000256" key="7">
    <source>
        <dbReference type="SAM" id="Phobius"/>
    </source>
</evidence>
<dbReference type="PANTHER" id="PTHR34229:SF1">
    <property type="entry name" value="METAL TRANSPORT PROTEIN HI_1621-RELATED"/>
    <property type="match status" value="1"/>
</dbReference>
<dbReference type="KEGG" id="aeu:ACEE_09480"/>
<dbReference type="Proteomes" id="UP001142444">
    <property type="component" value="Unassembled WGS sequence"/>
</dbReference>
<dbReference type="GO" id="GO:0000041">
    <property type="term" value="P:transition metal ion transport"/>
    <property type="evidence" value="ECO:0007669"/>
    <property type="project" value="InterPro"/>
</dbReference>
<dbReference type="Pfam" id="PF01891">
    <property type="entry name" value="CbiM"/>
    <property type="match status" value="1"/>
</dbReference>
<dbReference type="NCBIfam" id="NF004904">
    <property type="entry name" value="PRK06265.1-4"/>
    <property type="match status" value="1"/>
</dbReference>
<keyword evidence="3" id="KW-1003">Cell membrane</keyword>
<gene>
    <name evidence="8" type="primary">cbiM</name>
    <name evidence="8" type="ORF">OQ257_08165</name>
</gene>
<reference evidence="8" key="2">
    <citation type="journal article" date="2023" name="Pathogens">
        <title>Pathological Features and Genomic Characterization of an Actinobacillus equuli subsp. equuli Bearing Unique Virulence-Associated Genes from an Adult Horse with Pleuropneumonia.</title>
        <authorList>
            <person name="Kamali M."/>
            <person name="Carossino M."/>
            <person name="Del Piero F."/>
            <person name="Peak L."/>
            <person name="Mitchell M.S."/>
            <person name="Willette J."/>
            <person name="Baker R."/>
            <person name="Li F."/>
            <person name="Kenez A."/>
            <person name="Balasuriya U.B.R."/>
            <person name="Go Y.Y."/>
        </authorList>
    </citation>
    <scope>NUCLEOTIDE SEQUENCE</scope>
    <source>
        <strain evidence="8">4524</strain>
    </source>
</reference>
<evidence type="ECO:0000256" key="5">
    <source>
        <dbReference type="ARBA" id="ARBA00022989"/>
    </source>
</evidence>
<keyword evidence="6 7" id="KW-0472">Membrane</keyword>
<sequence>MHLSEGVLHAPTLLVGAVIATVGVAIGLRKLDYGRLTLTALFASAFFVAGTIHVPVGIGSVHLILNGMAGLFLGWAVFPAFFVALVLQTLLFSFGGFSILGINLCVMALPALLVHYVFRSSLALNLSRQQLMVSGVGAGVIGVGGAILLASAVLAFDGGKNYADLIGLLIVSHLPIFLVDSIVSVGTLFTLAKMYPNVLQEV</sequence>
<dbReference type="RefSeq" id="WP_039198297.1">
    <property type="nucleotide sequence ID" value="NZ_CBCRTM010000010.1"/>
</dbReference>
<evidence type="ECO:0000313" key="8">
    <source>
        <dbReference type="EMBL" id="MDE8035137.1"/>
    </source>
</evidence>
<evidence type="ECO:0000256" key="4">
    <source>
        <dbReference type="ARBA" id="ARBA00022692"/>
    </source>
</evidence>
<proteinExistence type="predicted"/>
<keyword evidence="4 7" id="KW-0812">Transmembrane</keyword>
<organism evidence="8 9">
    <name type="scientific">Actinobacillus equuli subsp. equuli</name>
    <dbReference type="NCBI Taxonomy" id="202947"/>
    <lineage>
        <taxon>Bacteria</taxon>
        <taxon>Pseudomonadati</taxon>
        <taxon>Pseudomonadota</taxon>
        <taxon>Gammaproteobacteria</taxon>
        <taxon>Pasteurellales</taxon>
        <taxon>Pasteurellaceae</taxon>
        <taxon>Actinobacillus</taxon>
    </lineage>
</organism>
<keyword evidence="2" id="KW-0813">Transport</keyword>
<dbReference type="InterPro" id="IPR002751">
    <property type="entry name" value="CbiM/NikMN"/>
</dbReference>
<accession>A0A0A7MMI8</accession>
<feature type="transmembrane region" description="Helical" evidence="7">
    <location>
        <begin position="71"/>
        <end position="92"/>
    </location>
</feature>
<feature type="transmembrane region" description="Helical" evidence="7">
    <location>
        <begin position="168"/>
        <end position="192"/>
    </location>
</feature>
<dbReference type="GeneID" id="92743743"/>
<evidence type="ECO:0000256" key="3">
    <source>
        <dbReference type="ARBA" id="ARBA00022475"/>
    </source>
</evidence>
<feature type="transmembrane region" description="Helical" evidence="7">
    <location>
        <begin position="130"/>
        <end position="156"/>
    </location>
</feature>
<comment type="caution">
    <text evidence="8">The sequence shown here is derived from an EMBL/GenBank/DDBJ whole genome shotgun (WGS) entry which is preliminary data.</text>
</comment>
<dbReference type="AlphaFoldDB" id="A0A0A7MMI8"/>
<feature type="transmembrane region" description="Helical" evidence="7">
    <location>
        <begin position="40"/>
        <end position="65"/>
    </location>
</feature>
<evidence type="ECO:0000256" key="6">
    <source>
        <dbReference type="ARBA" id="ARBA00023136"/>
    </source>
</evidence>
<keyword evidence="5 7" id="KW-1133">Transmembrane helix</keyword>
<dbReference type="EMBL" id="JAPHVQ010000007">
    <property type="protein sequence ID" value="MDE8035137.1"/>
    <property type="molecule type" value="Genomic_DNA"/>
</dbReference>
<comment type="subcellular location">
    <subcellularLocation>
        <location evidence="1">Cell membrane</location>
        <topology evidence="1">Multi-pass membrane protein</topology>
    </subcellularLocation>
</comment>
<evidence type="ECO:0000256" key="2">
    <source>
        <dbReference type="ARBA" id="ARBA00022448"/>
    </source>
</evidence>
<reference evidence="8" key="1">
    <citation type="submission" date="2022-11" db="EMBL/GenBank/DDBJ databases">
        <authorList>
            <person name="Kamali M."/>
            <person name="Peak L."/>
            <person name="Go Y.Y."/>
            <person name="Balasuriya U.B.R."/>
            <person name="Carossino M."/>
        </authorList>
    </citation>
    <scope>NUCLEOTIDE SEQUENCE</scope>
    <source>
        <strain evidence="8">4524</strain>
    </source>
</reference>
<name>A0A0A7MMI8_ACTEU</name>
<evidence type="ECO:0000256" key="1">
    <source>
        <dbReference type="ARBA" id="ARBA00004651"/>
    </source>
</evidence>